<proteinExistence type="predicted"/>
<keyword evidence="1" id="KW-0812">Transmembrane</keyword>
<reference evidence="2" key="1">
    <citation type="submission" date="2020-12" db="EMBL/GenBank/DDBJ databases">
        <title>WGS assembly of Carya illinoinensis cv. Pawnee.</title>
        <authorList>
            <person name="Platts A."/>
            <person name="Shu S."/>
            <person name="Wright S."/>
            <person name="Barry K."/>
            <person name="Edger P."/>
            <person name="Pires J.C."/>
            <person name="Schmutz J."/>
        </authorList>
    </citation>
    <scope>NUCLEOTIDE SEQUENCE</scope>
    <source>
        <tissue evidence="2">Leaf</tissue>
    </source>
</reference>
<dbReference type="Proteomes" id="UP000811609">
    <property type="component" value="Chromosome 3"/>
</dbReference>
<accession>A0A8T1R3X1</accession>
<gene>
    <name evidence="2" type="ORF">CIPAW_03G186000</name>
</gene>
<sequence length="93" mass="10662">MKSALKSYIYIYIYFNVVIASSSSSPCPCFLQILGFALADNSKYTLHPQLLHSFLLRPPSYSVAIAFPFSSSFDRLLQEDRSSLRVLFLLWMK</sequence>
<dbReference type="EMBL" id="CM031811">
    <property type="protein sequence ID" value="KAG6661606.1"/>
    <property type="molecule type" value="Genomic_DNA"/>
</dbReference>
<feature type="transmembrane region" description="Helical" evidence="1">
    <location>
        <begin position="12"/>
        <end position="39"/>
    </location>
</feature>
<evidence type="ECO:0000256" key="1">
    <source>
        <dbReference type="SAM" id="Phobius"/>
    </source>
</evidence>
<protein>
    <submittedName>
        <fullName evidence="2">Uncharacterized protein</fullName>
    </submittedName>
</protein>
<name>A0A8T1R3X1_CARIL</name>
<comment type="caution">
    <text evidence="2">The sequence shown here is derived from an EMBL/GenBank/DDBJ whole genome shotgun (WGS) entry which is preliminary data.</text>
</comment>
<keyword evidence="1" id="KW-0472">Membrane</keyword>
<keyword evidence="3" id="KW-1185">Reference proteome</keyword>
<keyword evidence="1" id="KW-1133">Transmembrane helix</keyword>
<evidence type="ECO:0000313" key="2">
    <source>
        <dbReference type="EMBL" id="KAG6661606.1"/>
    </source>
</evidence>
<dbReference type="AlphaFoldDB" id="A0A8T1R3X1"/>
<evidence type="ECO:0000313" key="3">
    <source>
        <dbReference type="Proteomes" id="UP000811609"/>
    </source>
</evidence>
<organism evidence="2 3">
    <name type="scientific">Carya illinoinensis</name>
    <name type="common">Pecan</name>
    <dbReference type="NCBI Taxonomy" id="32201"/>
    <lineage>
        <taxon>Eukaryota</taxon>
        <taxon>Viridiplantae</taxon>
        <taxon>Streptophyta</taxon>
        <taxon>Embryophyta</taxon>
        <taxon>Tracheophyta</taxon>
        <taxon>Spermatophyta</taxon>
        <taxon>Magnoliopsida</taxon>
        <taxon>eudicotyledons</taxon>
        <taxon>Gunneridae</taxon>
        <taxon>Pentapetalae</taxon>
        <taxon>rosids</taxon>
        <taxon>fabids</taxon>
        <taxon>Fagales</taxon>
        <taxon>Juglandaceae</taxon>
        <taxon>Carya</taxon>
    </lineage>
</organism>